<dbReference type="GO" id="GO:0045104">
    <property type="term" value="P:intermediate filament cytoskeleton organization"/>
    <property type="evidence" value="ECO:0007669"/>
    <property type="project" value="TreeGrafter"/>
</dbReference>
<accession>L9JY34</accession>
<evidence type="ECO:0000256" key="5">
    <source>
        <dbReference type="SAM" id="Coils"/>
    </source>
</evidence>
<evidence type="ECO:0000313" key="8">
    <source>
        <dbReference type="Proteomes" id="UP000011518"/>
    </source>
</evidence>
<dbReference type="Proteomes" id="UP000011518">
    <property type="component" value="Unassembled WGS sequence"/>
</dbReference>
<evidence type="ECO:0000256" key="1">
    <source>
        <dbReference type="ARBA" id="ARBA00022553"/>
    </source>
</evidence>
<dbReference type="STRING" id="246437.L9JY34"/>
<name>L9JY34_TUPCH</name>
<evidence type="ECO:0000259" key="6">
    <source>
        <dbReference type="PROSITE" id="PS51842"/>
    </source>
</evidence>
<dbReference type="PANTHER" id="PTHR23239:SF349">
    <property type="entry name" value="KERATIN, TYPE I CYTOSKELETAL 18"/>
    <property type="match status" value="1"/>
</dbReference>
<dbReference type="Gene3D" id="1.20.5.170">
    <property type="match status" value="1"/>
</dbReference>
<feature type="coiled-coil region" evidence="5">
    <location>
        <begin position="71"/>
        <end position="144"/>
    </location>
</feature>
<evidence type="ECO:0000256" key="2">
    <source>
        <dbReference type="ARBA" id="ARBA00022744"/>
    </source>
</evidence>
<dbReference type="GO" id="GO:0005198">
    <property type="term" value="F:structural molecule activity"/>
    <property type="evidence" value="ECO:0007669"/>
    <property type="project" value="InterPro"/>
</dbReference>
<keyword evidence="4 5" id="KW-0175">Coiled coil</keyword>
<evidence type="ECO:0000256" key="3">
    <source>
        <dbReference type="ARBA" id="ARBA00022754"/>
    </source>
</evidence>
<keyword evidence="2" id="KW-0416">Keratin</keyword>
<dbReference type="PROSITE" id="PS51842">
    <property type="entry name" value="IF_ROD_2"/>
    <property type="match status" value="1"/>
</dbReference>
<evidence type="ECO:0000313" key="7">
    <source>
        <dbReference type="EMBL" id="ELW54047.1"/>
    </source>
</evidence>
<keyword evidence="8" id="KW-1185">Reference proteome</keyword>
<dbReference type="PANTHER" id="PTHR23239">
    <property type="entry name" value="INTERMEDIATE FILAMENT"/>
    <property type="match status" value="1"/>
</dbReference>
<reference evidence="8" key="2">
    <citation type="journal article" date="2013" name="Nat. Commun.">
        <title>Genome of the Chinese tree shrew.</title>
        <authorList>
            <person name="Fan Y."/>
            <person name="Huang Z.Y."/>
            <person name="Cao C.C."/>
            <person name="Chen C.S."/>
            <person name="Chen Y.X."/>
            <person name="Fan D.D."/>
            <person name="He J."/>
            <person name="Hou H.L."/>
            <person name="Hu L."/>
            <person name="Hu X.T."/>
            <person name="Jiang X.T."/>
            <person name="Lai R."/>
            <person name="Lang Y.S."/>
            <person name="Liang B."/>
            <person name="Liao S.G."/>
            <person name="Mu D."/>
            <person name="Ma Y.Y."/>
            <person name="Niu Y.Y."/>
            <person name="Sun X.Q."/>
            <person name="Xia J.Q."/>
            <person name="Xiao J."/>
            <person name="Xiong Z.Q."/>
            <person name="Xu L."/>
            <person name="Yang L."/>
            <person name="Zhang Y."/>
            <person name="Zhao W."/>
            <person name="Zhao X.D."/>
            <person name="Zheng Y.T."/>
            <person name="Zhou J.M."/>
            <person name="Zhu Y.B."/>
            <person name="Zhang G.J."/>
            <person name="Wang J."/>
            <person name="Yao Y.G."/>
        </authorList>
    </citation>
    <scope>NUCLEOTIDE SEQUENCE [LARGE SCALE GENOMIC DNA]</scope>
</reference>
<keyword evidence="3" id="KW-0403">Intermediate filament</keyword>
<dbReference type="Pfam" id="PF00038">
    <property type="entry name" value="Filament"/>
    <property type="match status" value="1"/>
</dbReference>
<dbReference type="GO" id="GO:0045095">
    <property type="term" value="C:keratin filament"/>
    <property type="evidence" value="ECO:0007669"/>
    <property type="project" value="TreeGrafter"/>
</dbReference>
<dbReference type="Gene3D" id="1.20.5.1160">
    <property type="entry name" value="Vasodilator-stimulated phosphoprotein"/>
    <property type="match status" value="1"/>
</dbReference>
<dbReference type="AlphaFoldDB" id="L9JY34"/>
<dbReference type="PRINTS" id="PR01248">
    <property type="entry name" value="TYPE1KERATIN"/>
</dbReference>
<reference evidence="8" key="1">
    <citation type="submission" date="2012-07" db="EMBL/GenBank/DDBJ databases">
        <title>Genome of the Chinese tree shrew, a rising model animal genetically related to primates.</title>
        <authorList>
            <person name="Zhang G."/>
            <person name="Fan Y."/>
            <person name="Yao Y."/>
            <person name="Huang Z."/>
        </authorList>
    </citation>
    <scope>NUCLEOTIDE SEQUENCE [LARGE SCALE GENOMIC DNA]</scope>
</reference>
<proteinExistence type="predicted"/>
<organism evidence="7 8">
    <name type="scientific">Tupaia chinensis</name>
    <name type="common">Chinese tree shrew</name>
    <name type="synonym">Tupaia belangeri chinensis</name>
    <dbReference type="NCBI Taxonomy" id="246437"/>
    <lineage>
        <taxon>Eukaryota</taxon>
        <taxon>Metazoa</taxon>
        <taxon>Chordata</taxon>
        <taxon>Craniata</taxon>
        <taxon>Vertebrata</taxon>
        <taxon>Euteleostomi</taxon>
        <taxon>Mammalia</taxon>
        <taxon>Eutheria</taxon>
        <taxon>Euarchontoglires</taxon>
        <taxon>Scandentia</taxon>
        <taxon>Tupaiidae</taxon>
        <taxon>Tupaia</taxon>
    </lineage>
</organism>
<keyword evidence="1" id="KW-0597">Phosphoprotein</keyword>
<dbReference type="InterPro" id="IPR039008">
    <property type="entry name" value="IF_rod_dom"/>
</dbReference>
<protein>
    <submittedName>
        <fullName evidence="7">Keratin, type I cytoskeletal 18</fullName>
    </submittedName>
</protein>
<dbReference type="InterPro" id="IPR002957">
    <property type="entry name" value="Keratin_I"/>
</dbReference>
<dbReference type="InParanoid" id="L9JY34"/>
<dbReference type="EMBL" id="KB320943">
    <property type="protein sequence ID" value="ELW54047.1"/>
    <property type="molecule type" value="Genomic_DNA"/>
</dbReference>
<gene>
    <name evidence="7" type="ORF">TREES_T100019649</name>
</gene>
<feature type="domain" description="IF rod" evidence="6">
    <location>
        <begin position="1"/>
        <end position="167"/>
    </location>
</feature>
<sequence length="167" mass="19105">MSFTTRSTIFSTNRGSLGSVQIYNARLTADDFTVKYETELAMHQSVESDIHGLHEIIDDTNVTWLQLQTEVKALKEELLFMKKNHKEEIEESTIAVTKQSAKVRAAESTLTELRQMAQSLEIDLDSMKNLKASLENSLREVEACYTMQMEQLSGVLLHLSQSWHRPR</sequence>
<evidence type="ECO:0000256" key="4">
    <source>
        <dbReference type="ARBA" id="ARBA00023054"/>
    </source>
</evidence>
<dbReference type="SMART" id="SM01391">
    <property type="entry name" value="Filament"/>
    <property type="match status" value="1"/>
</dbReference>